<gene>
    <name evidence="1" type="ORF">ACFOM9_02990</name>
</gene>
<accession>A0ABV7US25</accession>
<evidence type="ECO:0008006" key="3">
    <source>
        <dbReference type="Google" id="ProtNLM"/>
    </source>
</evidence>
<reference evidence="2" key="1">
    <citation type="journal article" date="2019" name="Int. J. Syst. Evol. Microbiol.">
        <title>The Global Catalogue of Microorganisms (GCM) 10K type strain sequencing project: providing services to taxonomists for standard genome sequencing and annotation.</title>
        <authorList>
            <consortium name="The Broad Institute Genomics Platform"/>
            <consortium name="The Broad Institute Genome Sequencing Center for Infectious Disease"/>
            <person name="Wu L."/>
            <person name="Ma J."/>
        </authorList>
    </citation>
    <scope>NUCLEOTIDE SEQUENCE [LARGE SCALE GENOMIC DNA]</scope>
    <source>
        <strain evidence="2">KCTC 42211</strain>
    </source>
</reference>
<evidence type="ECO:0000313" key="2">
    <source>
        <dbReference type="Proteomes" id="UP001595724"/>
    </source>
</evidence>
<dbReference type="EMBL" id="JBHRYF010000001">
    <property type="protein sequence ID" value="MFC3659044.1"/>
    <property type="molecule type" value="Genomic_DNA"/>
</dbReference>
<protein>
    <recommendedName>
        <fullName evidence="3">Tip attachment protein J domain-containing protein</fullName>
    </recommendedName>
</protein>
<dbReference type="SUPFAM" id="SSF69279">
    <property type="entry name" value="Phage tail proteins"/>
    <property type="match status" value="1"/>
</dbReference>
<dbReference type="RefSeq" id="WP_386706036.1">
    <property type="nucleotide sequence ID" value="NZ_JBHRYF010000001.1"/>
</dbReference>
<sequence>MATRRRDIELRWLYPGRTKRTWRIPWGLAKRIPWIVVPPKPPKPPPPDDTFPPGDRVGLNLGCPAIDVRGLAPLNLGVTACYAVRPTRRTYIVLNSILVVRLPDRLPIEVDAVSIAQSIDAWGATFDLSLCDPEQLELLKPNANGPREIEVTLNGYVWTAIVEAYNSRKEFVAGGVSISGRSRTALLAGPYAPARTKVAPLQRTAAQLVGEELASTGYTADYDTVDWVVPADAWYYDNTTPLDAISRIAEASGAVVQSDPEELTLRIRPRYPTSPWDWPDTTPDAVLQDDIVTSVNLQVVSQPLFDAVVVTGETAGKGVTVRVKRNGEAGTLYAPQVSHPLTNTAAVGAEHGRNILGDRGEQASVDLTFPLFPAPLAAGETGRVLPLDLVEVQASEGTWHGQCTAVRFDARTDGKALVIEQTITLERHYSDAD</sequence>
<dbReference type="Proteomes" id="UP001595724">
    <property type="component" value="Unassembled WGS sequence"/>
</dbReference>
<proteinExistence type="predicted"/>
<keyword evidence="2" id="KW-1185">Reference proteome</keyword>
<name>A0ABV7US25_9GAMM</name>
<organism evidence="1 2">
    <name type="scientific">Luteimonas notoginsengisoli</name>
    <dbReference type="NCBI Taxonomy" id="1578200"/>
    <lineage>
        <taxon>Bacteria</taxon>
        <taxon>Pseudomonadati</taxon>
        <taxon>Pseudomonadota</taxon>
        <taxon>Gammaproteobacteria</taxon>
        <taxon>Lysobacterales</taxon>
        <taxon>Lysobacteraceae</taxon>
        <taxon>Luteimonas</taxon>
    </lineage>
</organism>
<comment type="caution">
    <text evidence="1">The sequence shown here is derived from an EMBL/GenBank/DDBJ whole genome shotgun (WGS) entry which is preliminary data.</text>
</comment>
<evidence type="ECO:0000313" key="1">
    <source>
        <dbReference type="EMBL" id="MFC3659044.1"/>
    </source>
</evidence>